<sequence>MFKLVLVAYLLVIVTGEDENGRKCTRLNCPSNDGCLKQKVYEIQSKSVEKDRKIANLTARLDQLEELDTLDDDKDEEIASLTERVKQIEGAIASKPLEGNTEKDEKIANLTRRLEELESTVRFSQQLLTTQLTQLIELTDGLLAQVQNKTSKVTSEVMPSEEAIGAGLRFFWDRTYRSVETALTGLLPSQVESGDYICNLLCGMTGIGIHEGNSELDWDEGFFLANHLKCLRKGANVTMKWNGLQNVNEVHGMDYLMCTNIPNKVGEQSGSQTIFLDEERRYHFVSGVGNNCIDENIRIAICALNKDVKYLSPRNQYYYSTPSTTPSP</sequence>
<proteinExistence type="predicted"/>
<dbReference type="SUPFAM" id="SSF49503">
    <property type="entry name" value="Cupredoxins"/>
    <property type="match status" value="1"/>
</dbReference>
<comment type="caution">
    <text evidence="1">The sequence shown here is derived from an EMBL/GenBank/DDBJ whole genome shotgun (WGS) entry which is preliminary data.</text>
</comment>
<evidence type="ECO:0000313" key="1">
    <source>
        <dbReference type="EMBL" id="CAH1785251.1"/>
    </source>
</evidence>
<dbReference type="AlphaFoldDB" id="A0A8J1Y2P7"/>
<dbReference type="Proteomes" id="UP000749559">
    <property type="component" value="Unassembled WGS sequence"/>
</dbReference>
<name>A0A8J1Y2P7_OWEFU</name>
<evidence type="ECO:0000313" key="2">
    <source>
        <dbReference type="Proteomes" id="UP000749559"/>
    </source>
</evidence>
<reference evidence="1" key="1">
    <citation type="submission" date="2022-03" db="EMBL/GenBank/DDBJ databases">
        <authorList>
            <person name="Martin C."/>
        </authorList>
    </citation>
    <scope>NUCLEOTIDE SEQUENCE</scope>
</reference>
<keyword evidence="2" id="KW-1185">Reference proteome</keyword>
<gene>
    <name evidence="1" type="ORF">OFUS_LOCUS11338</name>
</gene>
<protein>
    <submittedName>
        <fullName evidence="1">Uncharacterized protein</fullName>
    </submittedName>
</protein>
<dbReference type="EMBL" id="CAIIXF020000006">
    <property type="protein sequence ID" value="CAH1785251.1"/>
    <property type="molecule type" value="Genomic_DNA"/>
</dbReference>
<accession>A0A8J1Y2P7</accession>
<organism evidence="1 2">
    <name type="scientific">Owenia fusiformis</name>
    <name type="common">Polychaete worm</name>
    <dbReference type="NCBI Taxonomy" id="6347"/>
    <lineage>
        <taxon>Eukaryota</taxon>
        <taxon>Metazoa</taxon>
        <taxon>Spiralia</taxon>
        <taxon>Lophotrochozoa</taxon>
        <taxon>Annelida</taxon>
        <taxon>Polychaeta</taxon>
        <taxon>Sedentaria</taxon>
        <taxon>Canalipalpata</taxon>
        <taxon>Sabellida</taxon>
        <taxon>Oweniida</taxon>
        <taxon>Oweniidae</taxon>
        <taxon>Owenia</taxon>
    </lineage>
</organism>
<dbReference type="InterPro" id="IPR008972">
    <property type="entry name" value="Cupredoxin"/>
</dbReference>